<gene>
    <name evidence="2" type="ORF">BA195_02700</name>
</gene>
<dbReference type="RefSeq" id="WP_068702179.1">
    <property type="nucleotide sequence ID" value="NZ_MAKX01000001.1"/>
</dbReference>
<organism evidence="2 3">
    <name type="scientific">Tenacibaculum soleae</name>
    <dbReference type="NCBI Taxonomy" id="447689"/>
    <lineage>
        <taxon>Bacteria</taxon>
        <taxon>Pseudomonadati</taxon>
        <taxon>Bacteroidota</taxon>
        <taxon>Flavobacteriia</taxon>
        <taxon>Flavobacteriales</taxon>
        <taxon>Flavobacteriaceae</taxon>
        <taxon>Tenacibaculum</taxon>
    </lineage>
</organism>
<keyword evidence="1" id="KW-0732">Signal</keyword>
<accession>A0A1B9Y1K0</accession>
<comment type="caution">
    <text evidence="2">The sequence shown here is derived from an EMBL/GenBank/DDBJ whole genome shotgun (WGS) entry which is preliminary data.</text>
</comment>
<dbReference type="AlphaFoldDB" id="A0A1B9Y1K0"/>
<dbReference type="EMBL" id="MAKX01000001">
    <property type="protein sequence ID" value="OCK43629.1"/>
    <property type="molecule type" value="Genomic_DNA"/>
</dbReference>
<dbReference type="Proteomes" id="UP000093186">
    <property type="component" value="Unassembled WGS sequence"/>
</dbReference>
<reference evidence="2 3" key="1">
    <citation type="submission" date="2016-06" db="EMBL/GenBank/DDBJ databases">
        <title>Draft Genome Sequence of Tenacibaculum soleae UCD-KL19.</title>
        <authorList>
            <person name="Eisen J.A."/>
            <person name="Coil D.A."/>
            <person name="Lujan K.M."/>
        </authorList>
    </citation>
    <scope>NUCLEOTIDE SEQUENCE [LARGE SCALE GENOMIC DNA]</scope>
    <source>
        <strain evidence="2 3">UCD-KL19</strain>
    </source>
</reference>
<feature type="chain" id="PRO_5008639995" evidence="1">
    <location>
        <begin position="21"/>
        <end position="71"/>
    </location>
</feature>
<name>A0A1B9Y1K0_9FLAO</name>
<proteinExistence type="predicted"/>
<sequence length="71" mass="8448">MMKKIILLLMISSLTLQSCAVRKRNTRVHKVVAIKKAPKNHKVVFIKNKRYYTWRGKHYKKTKRGFIVAHL</sequence>
<evidence type="ECO:0000256" key="1">
    <source>
        <dbReference type="SAM" id="SignalP"/>
    </source>
</evidence>
<protein>
    <submittedName>
        <fullName evidence="2">Uncharacterized protein</fullName>
    </submittedName>
</protein>
<keyword evidence="3" id="KW-1185">Reference proteome</keyword>
<dbReference type="STRING" id="447689.BA195_02700"/>
<evidence type="ECO:0000313" key="2">
    <source>
        <dbReference type="EMBL" id="OCK43629.1"/>
    </source>
</evidence>
<evidence type="ECO:0000313" key="3">
    <source>
        <dbReference type="Proteomes" id="UP000093186"/>
    </source>
</evidence>
<feature type="signal peptide" evidence="1">
    <location>
        <begin position="1"/>
        <end position="20"/>
    </location>
</feature>
<dbReference type="PROSITE" id="PS51257">
    <property type="entry name" value="PROKAR_LIPOPROTEIN"/>
    <property type="match status" value="1"/>
</dbReference>